<proteinExistence type="predicted"/>
<sequence length="289" mass="32339">MSFPLATPLPSLDSKQGTQPTPAELYNFLRNLLSNIHPGGKPEQFLSYVTLLSSLTENFLARFPQPSLSRWAVHEDIIKLTACSLEVVEKIVERIHGALTAKEGVARALLLGLCHLSWSLDVWAMGHRDSADDFISPGVLRDRARVTAVMVMRTLGNTPKAVSHKGTLQDWRILQEVLEEYLEAAKEIVTSRSIAFPQKLVFFSKPRLQPLSTEDPFDDAPHNGQFIFKKNLHATKCVVALVHQVAHALRPATLSQSFMEIQLRNAIEFTSSCVEWLVRTPQTSGHQVR</sequence>
<protein>
    <submittedName>
        <fullName evidence="1">Uncharacterized protein</fullName>
    </submittedName>
</protein>
<evidence type="ECO:0000313" key="2">
    <source>
        <dbReference type="Proteomes" id="UP000076798"/>
    </source>
</evidence>
<gene>
    <name evidence="1" type="ORF">SISSUDRAFT_797308</name>
</gene>
<evidence type="ECO:0000313" key="1">
    <source>
        <dbReference type="EMBL" id="KZT42943.1"/>
    </source>
</evidence>
<dbReference type="STRING" id="1314776.A0A166HPT5"/>
<reference evidence="1 2" key="1">
    <citation type="journal article" date="2016" name="Mol. Biol. Evol.">
        <title>Comparative Genomics of Early-Diverging Mushroom-Forming Fungi Provides Insights into the Origins of Lignocellulose Decay Capabilities.</title>
        <authorList>
            <person name="Nagy L.G."/>
            <person name="Riley R."/>
            <person name="Tritt A."/>
            <person name="Adam C."/>
            <person name="Daum C."/>
            <person name="Floudas D."/>
            <person name="Sun H."/>
            <person name="Yadav J.S."/>
            <person name="Pangilinan J."/>
            <person name="Larsson K.H."/>
            <person name="Matsuura K."/>
            <person name="Barry K."/>
            <person name="Labutti K."/>
            <person name="Kuo R."/>
            <person name="Ohm R.A."/>
            <person name="Bhattacharya S.S."/>
            <person name="Shirouzu T."/>
            <person name="Yoshinaga Y."/>
            <person name="Martin F.M."/>
            <person name="Grigoriev I.V."/>
            <person name="Hibbett D.S."/>
        </authorList>
    </citation>
    <scope>NUCLEOTIDE SEQUENCE [LARGE SCALE GENOMIC DNA]</scope>
    <source>
        <strain evidence="1 2">HHB10207 ss-3</strain>
    </source>
</reference>
<accession>A0A166HPT5</accession>
<name>A0A166HPT5_9AGAM</name>
<dbReference type="OrthoDB" id="3214669at2759"/>
<dbReference type="EMBL" id="KV428010">
    <property type="protein sequence ID" value="KZT42943.1"/>
    <property type="molecule type" value="Genomic_DNA"/>
</dbReference>
<dbReference type="Proteomes" id="UP000076798">
    <property type="component" value="Unassembled WGS sequence"/>
</dbReference>
<dbReference type="AlphaFoldDB" id="A0A166HPT5"/>
<organism evidence="1 2">
    <name type="scientific">Sistotremastrum suecicum HHB10207 ss-3</name>
    <dbReference type="NCBI Taxonomy" id="1314776"/>
    <lineage>
        <taxon>Eukaryota</taxon>
        <taxon>Fungi</taxon>
        <taxon>Dikarya</taxon>
        <taxon>Basidiomycota</taxon>
        <taxon>Agaricomycotina</taxon>
        <taxon>Agaricomycetes</taxon>
        <taxon>Sistotremastrales</taxon>
        <taxon>Sistotremastraceae</taxon>
        <taxon>Sistotremastrum</taxon>
    </lineage>
</organism>
<keyword evidence="2" id="KW-1185">Reference proteome</keyword>